<accession>A0A7U2NP05</accession>
<evidence type="ECO:0000256" key="1">
    <source>
        <dbReference type="ARBA" id="ARBA00010088"/>
    </source>
</evidence>
<sequence>MTELVQNEAEAITPYSMHVSLRYLELTKKKLELTRLPRELELPGHRTWEHGTPKAVLEPLLDFWLEGYDWRAAETQFNTSLPQFRTSVTILSATDKSATHSLRIHFVHKRSKHTNAIPLLVCHSWPSSFIEVQRIIDALTDPQSQPGCGEGAQQAFHVIAPSIPGFGFSDASSSLDFGLKETASMFDGLMKRLGYEYYVAHGVGWGFSICRALAQQHPRHCHAVHTANPSFAEPTAKRNTMAFLKYKIAKLTKGKLPLLSFGYLPAELQSCRTIEDLSTPRNPFHSKQPLGTALHQLYSLRPQTLSFSLCDSPVGLLAALLDVIHTRAPSSSPLTSRSRSPFLSLTELEVQNQALPGHAGNHSSFAERPYGTTARDDGAEARSYTWTPTEILNWTMMQWLPGPESSLRWLRQAHLDTTVPDWDDCCPVPLAISSFQTQSSLPSTPLMWGSTSWQIEWVKRHQRCATLPAWEAADLLVLDLRECFGTFMSHGKLANLPVTASTA</sequence>
<keyword evidence="5" id="KW-1185">Reference proteome</keyword>
<proteinExistence type="inferred from homology"/>
<dbReference type="VEuPathDB" id="FungiDB:JI435_112230"/>
<dbReference type="Pfam" id="PF06441">
    <property type="entry name" value="EHN"/>
    <property type="match status" value="1"/>
</dbReference>
<dbReference type="SUPFAM" id="SSF53474">
    <property type="entry name" value="alpha/beta-Hydrolases"/>
    <property type="match status" value="1"/>
</dbReference>
<evidence type="ECO:0000313" key="5">
    <source>
        <dbReference type="Proteomes" id="UP000663193"/>
    </source>
</evidence>
<name>A0A7U2NP05_PHANO</name>
<dbReference type="OrthoDB" id="7130006at2759"/>
<dbReference type="Gene3D" id="3.40.50.1820">
    <property type="entry name" value="alpha/beta hydrolase"/>
    <property type="match status" value="1"/>
</dbReference>
<gene>
    <name evidence="4" type="ORF">JI435_112230</name>
</gene>
<dbReference type="AlphaFoldDB" id="A0A7U2NP05"/>
<dbReference type="PANTHER" id="PTHR21661:SF71">
    <property type="entry name" value="EPOXIDE HYDROLASE N-TERMINAL DOMAIN-CONTAINING PROTEIN"/>
    <property type="match status" value="1"/>
</dbReference>
<dbReference type="GO" id="GO:0016803">
    <property type="term" value="F:ether hydrolase activity"/>
    <property type="evidence" value="ECO:0007669"/>
    <property type="project" value="InterPro"/>
</dbReference>
<comment type="similarity">
    <text evidence="1">Belongs to the peptidase S33 family.</text>
</comment>
<dbReference type="EMBL" id="CP069040">
    <property type="protein sequence ID" value="QRD05326.1"/>
    <property type="molecule type" value="Genomic_DNA"/>
</dbReference>
<evidence type="ECO:0000313" key="4">
    <source>
        <dbReference type="EMBL" id="QRD05326.1"/>
    </source>
</evidence>
<dbReference type="InterPro" id="IPR010497">
    <property type="entry name" value="Epoxide_hydro_N"/>
</dbReference>
<evidence type="ECO:0000259" key="3">
    <source>
        <dbReference type="Pfam" id="PF06441"/>
    </source>
</evidence>
<feature type="domain" description="Epoxide hydrolase N-terminal" evidence="3">
    <location>
        <begin position="12"/>
        <end position="132"/>
    </location>
</feature>
<organism evidence="4 5">
    <name type="scientific">Phaeosphaeria nodorum (strain SN15 / ATCC MYA-4574 / FGSC 10173)</name>
    <name type="common">Glume blotch fungus</name>
    <name type="synonym">Parastagonospora nodorum</name>
    <dbReference type="NCBI Taxonomy" id="321614"/>
    <lineage>
        <taxon>Eukaryota</taxon>
        <taxon>Fungi</taxon>
        <taxon>Dikarya</taxon>
        <taxon>Ascomycota</taxon>
        <taxon>Pezizomycotina</taxon>
        <taxon>Dothideomycetes</taxon>
        <taxon>Pleosporomycetidae</taxon>
        <taxon>Pleosporales</taxon>
        <taxon>Pleosporineae</taxon>
        <taxon>Phaeosphaeriaceae</taxon>
        <taxon>Parastagonospora</taxon>
    </lineage>
</organism>
<dbReference type="Proteomes" id="UP000663193">
    <property type="component" value="Chromosome 18"/>
</dbReference>
<dbReference type="PANTHER" id="PTHR21661">
    <property type="entry name" value="EPOXIDE HYDROLASE 1-RELATED"/>
    <property type="match status" value="1"/>
</dbReference>
<protein>
    <recommendedName>
        <fullName evidence="3">Epoxide hydrolase N-terminal domain-containing protein</fullName>
    </recommendedName>
</protein>
<evidence type="ECO:0000256" key="2">
    <source>
        <dbReference type="ARBA" id="ARBA00022801"/>
    </source>
</evidence>
<reference evidence="5" key="1">
    <citation type="journal article" date="2021" name="BMC Genomics">
        <title>Chromosome-level genome assembly and manually-curated proteome of model necrotroph Parastagonospora nodorum Sn15 reveals a genome-wide trove of candidate effector homologs, and redundancy of virulence-related functions within an accessory chromosome.</title>
        <authorList>
            <person name="Bertazzoni S."/>
            <person name="Jones D.A.B."/>
            <person name="Phan H.T."/>
            <person name="Tan K.-C."/>
            <person name="Hane J.K."/>
        </authorList>
    </citation>
    <scope>NUCLEOTIDE SEQUENCE [LARGE SCALE GENOMIC DNA]</scope>
    <source>
        <strain evidence="5">SN15 / ATCC MYA-4574 / FGSC 10173)</strain>
    </source>
</reference>
<dbReference type="InterPro" id="IPR029058">
    <property type="entry name" value="AB_hydrolase_fold"/>
</dbReference>
<keyword evidence="2" id="KW-0378">Hydrolase</keyword>